<dbReference type="FunFam" id="3.40.50.2000:FF:000021">
    <property type="entry name" value="UDP-glucuronosyltransferase"/>
    <property type="match status" value="1"/>
</dbReference>
<keyword evidence="4" id="KW-1133">Transmembrane helix</keyword>
<comment type="similarity">
    <text evidence="1">Belongs to the UDP-glycosyltransferase family.</text>
</comment>
<dbReference type="EMBL" id="DS469541">
    <property type="protein sequence ID" value="EDO44826.1"/>
    <property type="molecule type" value="Genomic_DNA"/>
</dbReference>
<dbReference type="Proteomes" id="UP000001593">
    <property type="component" value="Unassembled WGS sequence"/>
</dbReference>
<dbReference type="GO" id="GO:0008194">
    <property type="term" value="F:UDP-glycosyltransferase activity"/>
    <property type="evidence" value="ECO:0000318"/>
    <property type="project" value="GO_Central"/>
</dbReference>
<accession>A7RUX5</accession>
<sequence>MAARAAFCTAVFQSIAILLMSQSSSSAKIAVLVIPNGISHFYMMEPIGQELEARGHEVTYIMCSMEPKLYTINARRILIYDVKHPVNALVEASALKLARTGSLSWPNAVKVLDILSDACDTVLSNQTILSALKGTDLLFGDSSIFGCSQLLQLKTGIPHIVDFLAWGFNDPFVAAYGVDWPLSYIPSEISFSSPRMTFMKRVENVMFYLFMQIIVPLLRSRVTGRLQHKHGIAADKSVAELLGDTDIVLAPADWSLEWARPLPPNVKVIGSPSQRQAMKLPREFEDFIASAEHGVVLVSFGSMVMSLDDAVVSKLANVFSKLKYKVIIKFGDSFPKTDNVMLVKWMPQNDILANSNVKLFITHGGANSVYEGCGHGVPLLVTPLFSDQFGYGEKVKAAGLGISVSLKESTAEEMIKNINELIEKPCYKENALRVSRLMEDKPQTPQQEGAFWIEYVIRNNGTQHLRPSGRDLPFYQYFLLDVMLFFGTIISIFVFMLVKCLKVVRFKSGLSTVKRKEE</sequence>
<dbReference type="STRING" id="45351.A7RUX5"/>
<evidence type="ECO:0000256" key="1">
    <source>
        <dbReference type="ARBA" id="ARBA00009995"/>
    </source>
</evidence>
<dbReference type="Gene3D" id="3.40.50.2000">
    <property type="entry name" value="Glycogen Phosphorylase B"/>
    <property type="match status" value="2"/>
</dbReference>
<keyword evidence="3" id="KW-0808">Transferase</keyword>
<gene>
    <name evidence="6" type="ORF">NEMVEDRAFT_v1g240864</name>
</gene>
<dbReference type="AlphaFoldDB" id="A7RUX5"/>
<dbReference type="eggNOG" id="KOG1192">
    <property type="taxonomic scope" value="Eukaryota"/>
</dbReference>
<keyword evidence="7" id="KW-1185">Reference proteome</keyword>
<dbReference type="InterPro" id="IPR050271">
    <property type="entry name" value="UDP-glycosyltransferase"/>
</dbReference>
<dbReference type="HOGENOM" id="CLU_012949_3_2_1"/>
<keyword evidence="4" id="KW-0472">Membrane</keyword>
<dbReference type="KEGG" id="nve:5516790"/>
<dbReference type="CDD" id="cd03784">
    <property type="entry name" value="GT1_Gtf-like"/>
    <property type="match status" value="1"/>
</dbReference>
<dbReference type="InterPro" id="IPR002213">
    <property type="entry name" value="UDP_glucos_trans"/>
</dbReference>
<dbReference type="PhylomeDB" id="A7RUX5"/>
<keyword evidence="4" id="KW-0812">Transmembrane</keyword>
<evidence type="ECO:0000256" key="3">
    <source>
        <dbReference type="ARBA" id="ARBA00022679"/>
    </source>
</evidence>
<evidence type="ECO:0000313" key="6">
    <source>
        <dbReference type="EMBL" id="EDO44826.1"/>
    </source>
</evidence>
<evidence type="ECO:0008006" key="8">
    <source>
        <dbReference type="Google" id="ProtNLM"/>
    </source>
</evidence>
<feature type="chain" id="PRO_5002711554" description="UDP-glucuronosyltransferase" evidence="5">
    <location>
        <begin position="27"/>
        <end position="518"/>
    </location>
</feature>
<reference evidence="6 7" key="1">
    <citation type="journal article" date="2007" name="Science">
        <title>Sea anemone genome reveals ancestral eumetazoan gene repertoire and genomic organization.</title>
        <authorList>
            <person name="Putnam N.H."/>
            <person name="Srivastava M."/>
            <person name="Hellsten U."/>
            <person name="Dirks B."/>
            <person name="Chapman J."/>
            <person name="Salamov A."/>
            <person name="Terry A."/>
            <person name="Shapiro H."/>
            <person name="Lindquist E."/>
            <person name="Kapitonov V.V."/>
            <person name="Jurka J."/>
            <person name="Genikhovich G."/>
            <person name="Grigoriev I.V."/>
            <person name="Lucas S.M."/>
            <person name="Steele R.E."/>
            <person name="Finnerty J.R."/>
            <person name="Technau U."/>
            <person name="Martindale M.Q."/>
            <person name="Rokhsar D.S."/>
        </authorList>
    </citation>
    <scope>NUCLEOTIDE SEQUENCE [LARGE SCALE GENOMIC DNA]</scope>
    <source>
        <strain evidence="7">CH2 X CH6</strain>
    </source>
</reference>
<dbReference type="OMA" id="DIMTRVH"/>
<dbReference type="Pfam" id="PF00201">
    <property type="entry name" value="UDPGT"/>
    <property type="match status" value="1"/>
</dbReference>
<evidence type="ECO:0000256" key="5">
    <source>
        <dbReference type="SAM" id="SignalP"/>
    </source>
</evidence>
<dbReference type="InParanoid" id="A7RUX5"/>
<evidence type="ECO:0000256" key="2">
    <source>
        <dbReference type="ARBA" id="ARBA00022676"/>
    </source>
</evidence>
<evidence type="ECO:0000256" key="4">
    <source>
        <dbReference type="SAM" id="Phobius"/>
    </source>
</evidence>
<dbReference type="SUPFAM" id="SSF53756">
    <property type="entry name" value="UDP-Glycosyltransferase/glycogen phosphorylase"/>
    <property type="match status" value="1"/>
</dbReference>
<proteinExistence type="inferred from homology"/>
<feature type="signal peptide" evidence="5">
    <location>
        <begin position="1"/>
        <end position="26"/>
    </location>
</feature>
<name>A7RUX5_NEMVE</name>
<organism evidence="6 7">
    <name type="scientific">Nematostella vectensis</name>
    <name type="common">Starlet sea anemone</name>
    <dbReference type="NCBI Taxonomy" id="45351"/>
    <lineage>
        <taxon>Eukaryota</taxon>
        <taxon>Metazoa</taxon>
        <taxon>Cnidaria</taxon>
        <taxon>Anthozoa</taxon>
        <taxon>Hexacorallia</taxon>
        <taxon>Actiniaria</taxon>
        <taxon>Edwardsiidae</taxon>
        <taxon>Nematostella</taxon>
    </lineage>
</organism>
<protein>
    <recommendedName>
        <fullName evidence="8">UDP-glucuronosyltransferase</fullName>
    </recommendedName>
</protein>
<evidence type="ECO:0000313" key="7">
    <source>
        <dbReference type="Proteomes" id="UP000001593"/>
    </source>
</evidence>
<dbReference type="OrthoDB" id="5835829at2759"/>
<dbReference type="PANTHER" id="PTHR48043">
    <property type="entry name" value="EG:EG0003.4 PROTEIN-RELATED"/>
    <property type="match status" value="1"/>
</dbReference>
<keyword evidence="2" id="KW-0328">Glycosyltransferase</keyword>
<keyword evidence="5" id="KW-0732">Signal</keyword>
<feature type="transmembrane region" description="Helical" evidence="4">
    <location>
        <begin position="474"/>
        <end position="498"/>
    </location>
</feature>
<dbReference type="PANTHER" id="PTHR48043:SF145">
    <property type="entry name" value="FI06409P-RELATED"/>
    <property type="match status" value="1"/>
</dbReference>